<evidence type="ECO:0000313" key="2">
    <source>
        <dbReference type="EMBL" id="PTB61755.1"/>
    </source>
</evidence>
<dbReference type="Proteomes" id="UP000241546">
    <property type="component" value="Unassembled WGS sequence"/>
</dbReference>
<dbReference type="SUPFAM" id="SSF53167">
    <property type="entry name" value="Purine and uridine phosphorylases"/>
    <property type="match status" value="1"/>
</dbReference>
<name>A0A2T4AXE8_9HYPO</name>
<dbReference type="EMBL" id="KZ680229">
    <property type="protein sequence ID" value="PTB61755.1"/>
    <property type="molecule type" value="Genomic_DNA"/>
</dbReference>
<organism evidence="2 3">
    <name type="scientific">Trichoderma citrinoviride</name>
    <dbReference type="NCBI Taxonomy" id="58853"/>
    <lineage>
        <taxon>Eukaryota</taxon>
        <taxon>Fungi</taxon>
        <taxon>Dikarya</taxon>
        <taxon>Ascomycota</taxon>
        <taxon>Pezizomycotina</taxon>
        <taxon>Sordariomycetes</taxon>
        <taxon>Hypocreomycetidae</taxon>
        <taxon>Hypocreales</taxon>
        <taxon>Hypocreaceae</taxon>
        <taxon>Trichoderma</taxon>
    </lineage>
</organism>
<keyword evidence="3" id="KW-1185">Reference proteome</keyword>
<dbReference type="OrthoDB" id="20872at2759"/>
<dbReference type="InterPro" id="IPR035994">
    <property type="entry name" value="Nucleoside_phosphorylase_sf"/>
</dbReference>
<dbReference type="RefSeq" id="XP_024745075.1">
    <property type="nucleotide sequence ID" value="XM_024891906.1"/>
</dbReference>
<gene>
    <name evidence="2" type="ORF">BBK36DRAFT_1131018</name>
</gene>
<protein>
    <submittedName>
        <fullName evidence="2">Purine and uridine phosphorylase</fullName>
    </submittedName>
</protein>
<reference evidence="3" key="1">
    <citation type="submission" date="2016-07" db="EMBL/GenBank/DDBJ databases">
        <title>Multiple horizontal gene transfer events from other fungi enriched the ability of initially mycotrophic Trichoderma (Ascomycota) to feed on dead plant biomass.</title>
        <authorList>
            <consortium name="DOE Joint Genome Institute"/>
            <person name="Atanasova L."/>
            <person name="Chenthamara K."/>
            <person name="Zhang J."/>
            <person name="Grujic M."/>
            <person name="Henrissat B."/>
            <person name="Kuo A."/>
            <person name="Aerts A."/>
            <person name="Salamov A."/>
            <person name="Lipzen A."/>
            <person name="Labutti K."/>
            <person name="Barry K."/>
            <person name="Miao Y."/>
            <person name="Rahimi M.J."/>
            <person name="Shen Q."/>
            <person name="Grigoriev I.V."/>
            <person name="Kubicek C.P."/>
            <person name="Druzhinina I.S."/>
        </authorList>
    </citation>
    <scope>NUCLEOTIDE SEQUENCE [LARGE SCALE GENOMIC DNA]</scope>
    <source>
        <strain evidence="3">TUCIM 6016</strain>
    </source>
</reference>
<dbReference type="GO" id="GO:0009116">
    <property type="term" value="P:nucleoside metabolic process"/>
    <property type="evidence" value="ECO:0007669"/>
    <property type="project" value="InterPro"/>
</dbReference>
<feature type="domain" description="Nucleoside phosphorylase" evidence="1">
    <location>
        <begin position="41"/>
        <end position="119"/>
    </location>
</feature>
<dbReference type="Pfam" id="PF01048">
    <property type="entry name" value="PNP_UDP_1"/>
    <property type="match status" value="1"/>
</dbReference>
<sequence length="361" mass="39106">MHDQPSPSYSRNLLSDYTVGWVCALPREQSAASFMLDEIHDPDELETPPHDSNSYIRGNIGRHKVVIACLPMGLTGTVSAASVATRMIATFENIKVGLMVGIGGGMPQQKVRLGDVVISCPKGKSPGVVQWDAGKALSGGVFQRKGSLNKPPTALLAALSNLESQAPETHAKVDGYISRLQARSDVPKSFVSRSMLTDVLYESSYPHVENTVPAGGDHFESQLNADAIECALCDKSRIVPRGTRVEDINFHYGLIASGDQVIKDAQVRNKLYDDLKKDLNAEVLCVEMEAAGLMDDFPCIVIRGICDYADSHKNDAWQDYAACVAAAYAKALLDTLAPAKVNEMKTIQGTCFSKLLISKFN</sequence>
<dbReference type="InterPro" id="IPR053137">
    <property type="entry name" value="NLR-like"/>
</dbReference>
<evidence type="ECO:0000259" key="1">
    <source>
        <dbReference type="Pfam" id="PF01048"/>
    </source>
</evidence>
<dbReference type="GeneID" id="36600024"/>
<evidence type="ECO:0000313" key="3">
    <source>
        <dbReference type="Proteomes" id="UP000241546"/>
    </source>
</evidence>
<dbReference type="GO" id="GO:0003824">
    <property type="term" value="F:catalytic activity"/>
    <property type="evidence" value="ECO:0007669"/>
    <property type="project" value="InterPro"/>
</dbReference>
<dbReference type="InterPro" id="IPR000845">
    <property type="entry name" value="Nucleoside_phosphorylase_d"/>
</dbReference>
<dbReference type="AlphaFoldDB" id="A0A2T4AXE8"/>
<proteinExistence type="predicted"/>
<dbReference type="PANTHER" id="PTHR46082:SF11">
    <property type="entry name" value="AAA+ ATPASE DOMAIN-CONTAINING PROTEIN-RELATED"/>
    <property type="match status" value="1"/>
</dbReference>
<dbReference type="Gene3D" id="3.40.50.1580">
    <property type="entry name" value="Nucleoside phosphorylase domain"/>
    <property type="match status" value="1"/>
</dbReference>
<accession>A0A2T4AXE8</accession>
<dbReference type="PANTHER" id="PTHR46082">
    <property type="entry name" value="ATP/GTP-BINDING PROTEIN-RELATED"/>
    <property type="match status" value="1"/>
</dbReference>